<dbReference type="OrthoDB" id="9805754at2"/>
<dbReference type="EC" id="1.5.1.2" evidence="6 7"/>
<dbReference type="NCBIfam" id="TIGR00112">
    <property type="entry name" value="proC"/>
    <property type="match status" value="1"/>
</dbReference>
<comment type="function">
    <text evidence="5 6">Catalyzes the reduction of 1-pyrroline-5-carboxylate (PCA) to L-proline.</text>
</comment>
<evidence type="ECO:0000256" key="8">
    <source>
        <dbReference type="PIRSR" id="PIRSR000193-1"/>
    </source>
</evidence>
<evidence type="ECO:0000259" key="9">
    <source>
        <dbReference type="Pfam" id="PF03807"/>
    </source>
</evidence>
<dbReference type="GO" id="GO:0004735">
    <property type="term" value="F:pyrroline-5-carboxylate reductase activity"/>
    <property type="evidence" value="ECO:0007669"/>
    <property type="project" value="UniProtKB-UniRule"/>
</dbReference>
<dbReference type="STRING" id="1776384.GCA_900086585_00697"/>
<evidence type="ECO:0000256" key="5">
    <source>
        <dbReference type="ARBA" id="ARBA00058118"/>
    </source>
</evidence>
<evidence type="ECO:0000256" key="2">
    <source>
        <dbReference type="ARBA" id="ARBA00022650"/>
    </source>
</evidence>
<evidence type="ECO:0000256" key="7">
    <source>
        <dbReference type="NCBIfam" id="TIGR00112"/>
    </source>
</evidence>
<dbReference type="Gene3D" id="1.10.3730.10">
    <property type="entry name" value="ProC C-terminal domain-like"/>
    <property type="match status" value="1"/>
</dbReference>
<dbReference type="InterPro" id="IPR008927">
    <property type="entry name" value="6-PGluconate_DH-like_C_sf"/>
</dbReference>
<dbReference type="RefSeq" id="WP_118335776.1">
    <property type="nucleotide sequence ID" value="NZ_AP025567.1"/>
</dbReference>
<dbReference type="EMBL" id="QRMS01000003">
    <property type="protein sequence ID" value="RHJ87230.1"/>
    <property type="molecule type" value="Genomic_DNA"/>
</dbReference>
<dbReference type="InterPro" id="IPR036291">
    <property type="entry name" value="NAD(P)-bd_dom_sf"/>
</dbReference>
<organism evidence="11 12">
    <name type="scientific">Emergencia timonensis</name>
    <dbReference type="NCBI Taxonomy" id="1776384"/>
    <lineage>
        <taxon>Bacteria</taxon>
        <taxon>Bacillati</taxon>
        <taxon>Bacillota</taxon>
        <taxon>Clostridia</taxon>
        <taxon>Peptostreptococcales</taxon>
        <taxon>Anaerovoracaceae</taxon>
        <taxon>Emergencia</taxon>
    </lineage>
</organism>
<dbReference type="Pfam" id="PF14748">
    <property type="entry name" value="P5CR_dimer"/>
    <property type="match status" value="1"/>
</dbReference>
<keyword evidence="6" id="KW-0028">Amino-acid biosynthesis</keyword>
<evidence type="ECO:0000313" key="11">
    <source>
        <dbReference type="EMBL" id="RHJ87230.1"/>
    </source>
</evidence>
<dbReference type="Pfam" id="PF03807">
    <property type="entry name" value="F420_oxidored"/>
    <property type="match status" value="1"/>
</dbReference>
<evidence type="ECO:0000256" key="4">
    <source>
        <dbReference type="ARBA" id="ARBA00023002"/>
    </source>
</evidence>
<keyword evidence="3 6" id="KW-0521">NADP</keyword>
<dbReference type="Proteomes" id="UP000284841">
    <property type="component" value="Unassembled WGS sequence"/>
</dbReference>
<comment type="similarity">
    <text evidence="1 6">Belongs to the pyrroline-5-carboxylate reductase family.</text>
</comment>
<dbReference type="InterPro" id="IPR000304">
    <property type="entry name" value="Pyrroline-COOH_reductase"/>
</dbReference>
<dbReference type="UniPathway" id="UPA00098">
    <property type="reaction ID" value="UER00361"/>
</dbReference>
<evidence type="ECO:0000256" key="6">
    <source>
        <dbReference type="HAMAP-Rule" id="MF_01925"/>
    </source>
</evidence>
<accession>A0A415E0U1</accession>
<feature type="domain" description="Pyrroline-5-carboxylate reductase dimerisation" evidence="10">
    <location>
        <begin position="162"/>
        <end position="265"/>
    </location>
</feature>
<protein>
    <recommendedName>
        <fullName evidence="6 7">Pyrroline-5-carboxylate reductase</fullName>
        <shortName evidence="6">P5C reductase</shortName>
        <shortName evidence="6">P5CR</shortName>
        <ecNumber evidence="6 7">1.5.1.2</ecNumber>
    </recommendedName>
    <alternativeName>
        <fullName evidence="6">PCA reductase</fullName>
    </alternativeName>
</protein>
<dbReference type="InterPro" id="IPR028939">
    <property type="entry name" value="P5C_Rdtase_cat_N"/>
</dbReference>
<dbReference type="GO" id="GO:0005737">
    <property type="term" value="C:cytoplasm"/>
    <property type="evidence" value="ECO:0007669"/>
    <property type="project" value="UniProtKB-SubCell"/>
</dbReference>
<keyword evidence="4 6" id="KW-0560">Oxidoreductase</keyword>
<gene>
    <name evidence="6 11" type="primary">proC</name>
    <name evidence="11" type="ORF">DW099_11045</name>
</gene>
<evidence type="ECO:0000256" key="1">
    <source>
        <dbReference type="ARBA" id="ARBA00005525"/>
    </source>
</evidence>
<dbReference type="FunFam" id="1.10.3730.10:FF:000001">
    <property type="entry name" value="Pyrroline-5-carboxylate reductase"/>
    <property type="match status" value="1"/>
</dbReference>
<evidence type="ECO:0000256" key="3">
    <source>
        <dbReference type="ARBA" id="ARBA00022857"/>
    </source>
</evidence>
<dbReference type="PANTHER" id="PTHR11645:SF0">
    <property type="entry name" value="PYRROLINE-5-CARBOXYLATE REDUCTASE 3"/>
    <property type="match status" value="1"/>
</dbReference>
<keyword evidence="6" id="KW-0963">Cytoplasm</keyword>
<keyword evidence="2 6" id="KW-0641">Proline biosynthesis</keyword>
<dbReference type="InterPro" id="IPR029036">
    <property type="entry name" value="P5CR_dimer"/>
</dbReference>
<proteinExistence type="inferred from homology"/>
<comment type="pathway">
    <text evidence="6">Amino-acid biosynthesis; L-proline biosynthesis; L-proline from L-glutamate 5-semialdehyde: step 1/1.</text>
</comment>
<dbReference type="AlphaFoldDB" id="A0A415E0U1"/>
<dbReference type="PANTHER" id="PTHR11645">
    <property type="entry name" value="PYRROLINE-5-CARBOXYLATE REDUCTASE"/>
    <property type="match status" value="1"/>
</dbReference>
<sequence length="275" mass="29525">MSKKVLFCGGGNMAEGVLRSVLKKGVVEREQVTVNDLVQDRCSYLEATYGVKAVVDGRAAMMEADVIVVAVLPQIVSVVAENIKKHAKEDALVISIAAGVTIATLERFLGGNRKIVRVMPNTMGQVANGHSAVKLNGNVDDNEKAFVDAFLGALGQVMYLDEDKFAEFTAYSCSGPMWIYLMADALVDAGVYAGFSRAQAKEITIKNLLGVAMILDETGVTPKSRVDEMCSPGGVTIEGFKSLQENGFTYAVMESVNAAVQKSKKIQEENNKNEG</sequence>
<comment type="subcellular location">
    <subcellularLocation>
        <location evidence="6">Cytoplasm</location>
    </subcellularLocation>
</comment>
<dbReference type="SUPFAM" id="SSF48179">
    <property type="entry name" value="6-phosphogluconate dehydrogenase C-terminal domain-like"/>
    <property type="match status" value="1"/>
</dbReference>
<dbReference type="GO" id="GO:0055129">
    <property type="term" value="P:L-proline biosynthetic process"/>
    <property type="evidence" value="ECO:0007669"/>
    <property type="project" value="UniProtKB-UniRule"/>
</dbReference>
<dbReference type="Gene3D" id="3.40.50.720">
    <property type="entry name" value="NAD(P)-binding Rossmann-like Domain"/>
    <property type="match status" value="1"/>
</dbReference>
<dbReference type="PIRSF" id="PIRSF000193">
    <property type="entry name" value="Pyrrol-5-carb_rd"/>
    <property type="match status" value="1"/>
</dbReference>
<evidence type="ECO:0000313" key="12">
    <source>
        <dbReference type="Proteomes" id="UP000284841"/>
    </source>
</evidence>
<feature type="binding site" evidence="8">
    <location>
        <begin position="70"/>
        <end position="73"/>
    </location>
    <ligand>
        <name>NADP(+)</name>
        <dbReference type="ChEBI" id="CHEBI:58349"/>
    </ligand>
</feature>
<evidence type="ECO:0000259" key="10">
    <source>
        <dbReference type="Pfam" id="PF14748"/>
    </source>
</evidence>
<comment type="catalytic activity">
    <reaction evidence="6">
        <text>L-proline + NADP(+) = (S)-1-pyrroline-5-carboxylate + NADPH + 2 H(+)</text>
        <dbReference type="Rhea" id="RHEA:14109"/>
        <dbReference type="ChEBI" id="CHEBI:15378"/>
        <dbReference type="ChEBI" id="CHEBI:17388"/>
        <dbReference type="ChEBI" id="CHEBI:57783"/>
        <dbReference type="ChEBI" id="CHEBI:58349"/>
        <dbReference type="ChEBI" id="CHEBI:60039"/>
        <dbReference type="EC" id="1.5.1.2"/>
    </reaction>
</comment>
<name>A0A415E0U1_9FIRM</name>
<dbReference type="HAMAP" id="MF_01925">
    <property type="entry name" value="P5C_reductase"/>
    <property type="match status" value="1"/>
</dbReference>
<comment type="caution">
    <text evidence="11">The sequence shown here is derived from an EMBL/GenBank/DDBJ whole genome shotgun (WGS) entry which is preliminary data.</text>
</comment>
<dbReference type="SUPFAM" id="SSF51735">
    <property type="entry name" value="NAD(P)-binding Rossmann-fold domains"/>
    <property type="match status" value="1"/>
</dbReference>
<comment type="catalytic activity">
    <reaction evidence="6">
        <text>L-proline + NAD(+) = (S)-1-pyrroline-5-carboxylate + NADH + 2 H(+)</text>
        <dbReference type="Rhea" id="RHEA:14105"/>
        <dbReference type="ChEBI" id="CHEBI:15378"/>
        <dbReference type="ChEBI" id="CHEBI:17388"/>
        <dbReference type="ChEBI" id="CHEBI:57540"/>
        <dbReference type="ChEBI" id="CHEBI:57945"/>
        <dbReference type="ChEBI" id="CHEBI:60039"/>
        <dbReference type="EC" id="1.5.1.2"/>
    </reaction>
</comment>
<reference evidence="11 12" key="1">
    <citation type="submission" date="2018-08" db="EMBL/GenBank/DDBJ databases">
        <title>A genome reference for cultivated species of the human gut microbiota.</title>
        <authorList>
            <person name="Zou Y."/>
            <person name="Xue W."/>
            <person name="Luo G."/>
        </authorList>
    </citation>
    <scope>NUCLEOTIDE SEQUENCE [LARGE SCALE GENOMIC DNA]</scope>
    <source>
        <strain evidence="11 12">AM07-24</strain>
    </source>
</reference>
<feature type="domain" description="Pyrroline-5-carboxylate reductase catalytic N-terminal" evidence="9">
    <location>
        <begin position="5"/>
        <end position="99"/>
    </location>
</feature>
<keyword evidence="12" id="KW-1185">Reference proteome</keyword>